<dbReference type="Proteomes" id="UP000317257">
    <property type="component" value="Unassembled WGS sequence"/>
</dbReference>
<accession>A0A5C6GIW0</accession>
<gene>
    <name evidence="10" type="ORF">ED733_006106</name>
</gene>
<evidence type="ECO:0000259" key="9">
    <source>
        <dbReference type="PROSITE" id="PS51212"/>
    </source>
</evidence>
<evidence type="ECO:0000256" key="8">
    <source>
        <dbReference type="SAM" id="Phobius"/>
    </source>
</evidence>
<dbReference type="AlphaFoldDB" id="A0A5C6GIW0"/>
<feature type="compositionally biased region" description="Polar residues" evidence="7">
    <location>
        <begin position="167"/>
        <end position="178"/>
    </location>
</feature>
<dbReference type="Pfam" id="PF01822">
    <property type="entry name" value="WSC"/>
    <property type="match status" value="1"/>
</dbReference>
<dbReference type="InterPro" id="IPR002889">
    <property type="entry name" value="WSC_carb-bd"/>
</dbReference>
<evidence type="ECO:0000256" key="5">
    <source>
        <dbReference type="ARBA" id="ARBA00023136"/>
    </source>
</evidence>
<dbReference type="PANTHER" id="PTHR24269:SF16">
    <property type="entry name" value="PROTEIN SLG1"/>
    <property type="match status" value="1"/>
</dbReference>
<keyword evidence="3" id="KW-0732">Signal</keyword>
<evidence type="ECO:0000256" key="3">
    <source>
        <dbReference type="ARBA" id="ARBA00022729"/>
    </source>
</evidence>
<keyword evidence="4 8" id="KW-1133">Transmembrane helix</keyword>
<keyword evidence="2 8" id="KW-0812">Transmembrane</keyword>
<keyword evidence="5 8" id="KW-0472">Membrane</keyword>
<evidence type="ECO:0000256" key="1">
    <source>
        <dbReference type="ARBA" id="ARBA00004167"/>
    </source>
</evidence>
<dbReference type="EMBL" id="SBHS01000006">
    <property type="protein sequence ID" value="TWU75913.1"/>
    <property type="molecule type" value="Genomic_DNA"/>
</dbReference>
<dbReference type="PROSITE" id="PS51212">
    <property type="entry name" value="WSC"/>
    <property type="match status" value="1"/>
</dbReference>
<feature type="compositionally biased region" description="Low complexity" evidence="7">
    <location>
        <begin position="154"/>
        <end position="166"/>
    </location>
</feature>
<evidence type="ECO:0000256" key="7">
    <source>
        <dbReference type="SAM" id="MobiDB-lite"/>
    </source>
</evidence>
<sequence length="298" mass="31181">MVISYSEPSSQNTPNILKMRLSELTLAAVMAAASVTAQAPSAKPSEIPQLGRPLSQGCFNSKANMTLLQPQITGEKMSSGSCNEACLAKGFWLSGLHGPQCLCGYALPPKSASVADSECNLGCSSYPQEACGGKDAYSIFNLGLETEVSEYDPSSSSTSASRTTNSPGATPTGSSPAHNSVIVTETAMPTQTSKPDKDGPNVAGIAAGVVVGVVAAAAAIGGFFFYMRRKRNAEIKEEHRRNAAVNAFISGSKPPSSHGSISMTDSRMDPVMANRRMSDGSIADNEDYSRRILRVTNA</sequence>
<proteinExistence type="predicted"/>
<reference evidence="11" key="1">
    <citation type="submission" date="2018-12" db="EMBL/GenBank/DDBJ databases">
        <title>The complete genome of Metarhizium rileyi, a key fungal pathogen of Lepidoptera.</title>
        <authorList>
            <person name="Binneck E."/>
            <person name="Lastra C.C.L."/>
            <person name="Sosa-Gomez D.R."/>
        </authorList>
    </citation>
    <scope>NUCLEOTIDE SEQUENCE [LARGE SCALE GENOMIC DNA]</scope>
    <source>
        <strain evidence="11">Cep018-CH2</strain>
    </source>
</reference>
<organism evidence="10 11">
    <name type="scientific">Metarhizium rileyi (strain RCEF 4871)</name>
    <name type="common">Nomuraea rileyi</name>
    <dbReference type="NCBI Taxonomy" id="1649241"/>
    <lineage>
        <taxon>Eukaryota</taxon>
        <taxon>Fungi</taxon>
        <taxon>Dikarya</taxon>
        <taxon>Ascomycota</taxon>
        <taxon>Pezizomycotina</taxon>
        <taxon>Sordariomycetes</taxon>
        <taxon>Hypocreomycetidae</taxon>
        <taxon>Hypocreales</taxon>
        <taxon>Clavicipitaceae</taxon>
        <taxon>Metarhizium</taxon>
    </lineage>
</organism>
<feature type="region of interest" description="Disordered" evidence="7">
    <location>
        <begin position="150"/>
        <end position="178"/>
    </location>
</feature>
<keyword evidence="6" id="KW-0325">Glycoprotein</keyword>
<comment type="subcellular location">
    <subcellularLocation>
        <location evidence="1">Membrane</location>
        <topology evidence="1">Single-pass membrane protein</topology>
    </subcellularLocation>
</comment>
<dbReference type="GO" id="GO:0005886">
    <property type="term" value="C:plasma membrane"/>
    <property type="evidence" value="ECO:0007669"/>
    <property type="project" value="TreeGrafter"/>
</dbReference>
<dbReference type="SMART" id="SM00321">
    <property type="entry name" value="WSC"/>
    <property type="match status" value="1"/>
</dbReference>
<name>A0A5C6GIW0_METRR</name>
<evidence type="ECO:0000313" key="10">
    <source>
        <dbReference type="EMBL" id="TWU75913.1"/>
    </source>
</evidence>
<dbReference type="InterPro" id="IPR051836">
    <property type="entry name" value="Kremen_rcpt"/>
</dbReference>
<protein>
    <recommendedName>
        <fullName evidence="9">WSC domain-containing protein</fullName>
    </recommendedName>
</protein>
<feature type="domain" description="WSC" evidence="9">
    <location>
        <begin position="52"/>
        <end position="143"/>
    </location>
</feature>
<comment type="caution">
    <text evidence="10">The sequence shown here is derived from an EMBL/GenBank/DDBJ whole genome shotgun (WGS) entry which is preliminary data.</text>
</comment>
<evidence type="ECO:0000256" key="2">
    <source>
        <dbReference type="ARBA" id="ARBA00022692"/>
    </source>
</evidence>
<evidence type="ECO:0000313" key="11">
    <source>
        <dbReference type="Proteomes" id="UP000317257"/>
    </source>
</evidence>
<dbReference type="PANTHER" id="PTHR24269">
    <property type="entry name" value="KREMEN PROTEIN"/>
    <property type="match status" value="1"/>
</dbReference>
<evidence type="ECO:0000256" key="4">
    <source>
        <dbReference type="ARBA" id="ARBA00022989"/>
    </source>
</evidence>
<feature type="transmembrane region" description="Helical" evidence="8">
    <location>
        <begin position="202"/>
        <end position="226"/>
    </location>
</feature>
<evidence type="ECO:0000256" key="6">
    <source>
        <dbReference type="ARBA" id="ARBA00023180"/>
    </source>
</evidence>